<dbReference type="PANTHER" id="PTHR21461">
    <property type="entry name" value="GLYCOSYLTRANSFERASE FAMILY 92 PROTEIN"/>
    <property type="match status" value="1"/>
</dbReference>
<reference evidence="9" key="3">
    <citation type="submission" date="2025-08" db="UniProtKB">
        <authorList>
            <consortium name="Ensembl"/>
        </authorList>
    </citation>
    <scope>IDENTIFICATION</scope>
    <source>
        <strain evidence="9">HNI</strain>
    </source>
</reference>
<dbReference type="EC" id="2.4.1.-" evidence="8"/>
<evidence type="ECO:0000256" key="5">
    <source>
        <dbReference type="ARBA" id="ARBA00022692"/>
    </source>
</evidence>
<dbReference type="InterPro" id="IPR008166">
    <property type="entry name" value="Glyco_transf_92"/>
</dbReference>
<keyword evidence="3 8" id="KW-0328">Glycosyltransferase</keyword>
<dbReference type="Pfam" id="PF01697">
    <property type="entry name" value="Glyco_transf_92"/>
    <property type="match status" value="1"/>
</dbReference>
<reference evidence="9" key="4">
    <citation type="submission" date="2025-09" db="UniProtKB">
        <authorList>
            <consortium name="Ensembl"/>
        </authorList>
    </citation>
    <scope>IDENTIFICATION</scope>
    <source>
        <strain evidence="9">HNI</strain>
    </source>
</reference>
<evidence type="ECO:0000256" key="2">
    <source>
        <dbReference type="ARBA" id="ARBA00007647"/>
    </source>
</evidence>
<dbReference type="Ensembl" id="ENSORLT00020034732.1">
    <property type="protein sequence ID" value="ENSORLP00020018418.1"/>
    <property type="gene ID" value="ENSORLG00020019376.1"/>
</dbReference>
<evidence type="ECO:0000256" key="3">
    <source>
        <dbReference type="ARBA" id="ARBA00022676"/>
    </source>
</evidence>
<accession>A0A3P9LCQ8</accession>
<keyword evidence="5" id="KW-0812">Transmembrane</keyword>
<evidence type="ECO:0000313" key="9">
    <source>
        <dbReference type="Ensembl" id="ENSORLP00020018418.1"/>
    </source>
</evidence>
<keyword evidence="7" id="KW-0472">Membrane</keyword>
<evidence type="ECO:0000256" key="1">
    <source>
        <dbReference type="ARBA" id="ARBA00004167"/>
    </source>
</evidence>
<dbReference type="GO" id="GO:0016757">
    <property type="term" value="F:glycosyltransferase activity"/>
    <property type="evidence" value="ECO:0007669"/>
    <property type="project" value="UniProtKB-UniRule"/>
</dbReference>
<sequence length="383" mass="44681">RSPPSLPASREHRFQHAHTRVRARTHARTHNHTSQNSITPLGNTKHFLVSAYMDQRVKGFDIRIIGIFKRDSIEPLYCSFCCEGVFNKTTPATILINSDHFGFPFGATDVLCKIPESCDASHVTVLTQPITKKVSDPIWLPIRNKQSDKLTERKLNFTVCISSLFGNYNNVLQVAQSLEMYRVVIYNTSCGPELERLLQSYSQEGFVEMVPWPIDRFLNPYSGWLFSEHGGDLQYFGQIVTLNECVYRSMERSHYVLLNDIDEIIMPYKHDNLVSLMNTLEPQHSIVSKLRRKKYINLWEQDINQWERDINLLVEQTSVHKVLKNFGQRYYMPPALCHFIHVRMTQHESLKLEDLHEDKRLWHFQEKLIPNVDKVLKRAGLIN</sequence>
<evidence type="ECO:0000256" key="4">
    <source>
        <dbReference type="ARBA" id="ARBA00022679"/>
    </source>
</evidence>
<dbReference type="Proteomes" id="UP000265180">
    <property type="component" value="Chromosome 22"/>
</dbReference>
<proteinExistence type="inferred from homology"/>
<evidence type="ECO:0000256" key="8">
    <source>
        <dbReference type="RuleBase" id="RU366017"/>
    </source>
</evidence>
<dbReference type="AlphaFoldDB" id="A0A3P9LCQ8"/>
<evidence type="ECO:0000313" key="10">
    <source>
        <dbReference type="Proteomes" id="UP000265180"/>
    </source>
</evidence>
<dbReference type="GO" id="GO:0016020">
    <property type="term" value="C:membrane"/>
    <property type="evidence" value="ECO:0007669"/>
    <property type="project" value="UniProtKB-SubCell"/>
</dbReference>
<keyword evidence="4 8" id="KW-0808">Transferase</keyword>
<evidence type="ECO:0000256" key="6">
    <source>
        <dbReference type="ARBA" id="ARBA00022989"/>
    </source>
</evidence>
<comment type="similarity">
    <text evidence="2 8">Belongs to the glycosyltransferase 92 family.</text>
</comment>
<reference evidence="9 10" key="2">
    <citation type="submission" date="2017-04" db="EMBL/GenBank/DDBJ databases">
        <title>CpG methylation of centromeres and impact of large insertions on vertebrate speciation.</title>
        <authorList>
            <person name="Ichikawa K."/>
            <person name="Yoshimura J."/>
            <person name="Morishita S."/>
        </authorList>
    </citation>
    <scope>NUCLEOTIDE SEQUENCE</scope>
    <source>
        <strain evidence="9 10">HNI</strain>
    </source>
</reference>
<evidence type="ECO:0000256" key="7">
    <source>
        <dbReference type="ARBA" id="ARBA00023136"/>
    </source>
</evidence>
<protein>
    <recommendedName>
        <fullName evidence="8">Glycosyltransferase family 92 protein</fullName>
        <ecNumber evidence="8">2.4.1.-</ecNumber>
    </recommendedName>
</protein>
<reference key="1">
    <citation type="journal article" date="2007" name="Nature">
        <title>The medaka draft genome and insights into vertebrate genome evolution.</title>
        <authorList>
            <person name="Kasahara M."/>
            <person name="Naruse K."/>
            <person name="Sasaki S."/>
            <person name="Nakatani Y."/>
            <person name="Qu W."/>
            <person name="Ahsan B."/>
            <person name="Yamada T."/>
            <person name="Nagayasu Y."/>
            <person name="Doi K."/>
            <person name="Kasai Y."/>
            <person name="Jindo T."/>
            <person name="Kobayashi D."/>
            <person name="Shimada A."/>
            <person name="Toyoda A."/>
            <person name="Kuroki Y."/>
            <person name="Fujiyama A."/>
            <person name="Sasaki T."/>
            <person name="Shimizu A."/>
            <person name="Asakawa S."/>
            <person name="Shimizu N."/>
            <person name="Hashimoto S."/>
            <person name="Yang J."/>
            <person name="Lee Y."/>
            <person name="Matsushima K."/>
            <person name="Sugano S."/>
            <person name="Sakaizumi M."/>
            <person name="Narita T."/>
            <person name="Ohishi K."/>
            <person name="Haga S."/>
            <person name="Ohta F."/>
            <person name="Nomoto H."/>
            <person name="Nogata K."/>
            <person name="Morishita T."/>
            <person name="Endo T."/>
            <person name="Shin-I T."/>
            <person name="Takeda H."/>
            <person name="Morishita S."/>
            <person name="Kohara Y."/>
        </authorList>
    </citation>
    <scope>NUCLEOTIDE SEQUENCE [LARGE SCALE GENOMIC DNA]</scope>
    <source>
        <strain>Hd-rR</strain>
    </source>
</reference>
<dbReference type="PANTHER" id="PTHR21461:SF45">
    <property type="entry name" value="GLYCOSYLTRANSFERASE FAMILY 92 PROTEIN"/>
    <property type="match status" value="1"/>
</dbReference>
<comment type="subcellular location">
    <subcellularLocation>
        <location evidence="1">Membrane</location>
        <topology evidence="1">Single-pass membrane protein</topology>
    </subcellularLocation>
</comment>
<name>A0A3P9LCQ8_ORYLA</name>
<organism evidence="9 10">
    <name type="scientific">Oryzias latipes</name>
    <name type="common">Japanese rice fish</name>
    <name type="synonym">Japanese killifish</name>
    <dbReference type="NCBI Taxonomy" id="8090"/>
    <lineage>
        <taxon>Eukaryota</taxon>
        <taxon>Metazoa</taxon>
        <taxon>Chordata</taxon>
        <taxon>Craniata</taxon>
        <taxon>Vertebrata</taxon>
        <taxon>Euteleostomi</taxon>
        <taxon>Actinopterygii</taxon>
        <taxon>Neopterygii</taxon>
        <taxon>Teleostei</taxon>
        <taxon>Neoteleostei</taxon>
        <taxon>Acanthomorphata</taxon>
        <taxon>Ovalentaria</taxon>
        <taxon>Atherinomorphae</taxon>
        <taxon>Beloniformes</taxon>
        <taxon>Adrianichthyidae</taxon>
        <taxon>Oryziinae</taxon>
        <taxon>Oryzias</taxon>
    </lineage>
</organism>
<keyword evidence="6" id="KW-1133">Transmembrane helix</keyword>